<proteinExistence type="predicted"/>
<evidence type="ECO:0000313" key="2">
    <source>
        <dbReference type="Proteomes" id="UP000467841"/>
    </source>
</evidence>
<dbReference type="EMBL" id="CACVBM020001229">
    <property type="protein sequence ID" value="CAA7040386.1"/>
    <property type="molecule type" value="Genomic_DNA"/>
</dbReference>
<evidence type="ECO:0000313" key="1">
    <source>
        <dbReference type="EMBL" id="CAA7040386.1"/>
    </source>
</evidence>
<sequence length="156" mass="17560">MGKAALEEVSPFLDKSLSRFQVQGLNSHSRQGAVMKWIGNNKPLLGGILDTHVKEDRVSVVLASVFLGWRFDCNYSNLENGRILVVWDLRYRLSLLRNQLSSCYVVFIVRQQTHPSVLRLSTLSMRRSRGGSYGSTSVPSVRYLGLVLSLVTYGRL</sequence>
<dbReference type="AlphaFoldDB" id="A0A6D2JMA9"/>
<organism evidence="1 2">
    <name type="scientific">Microthlaspi erraticum</name>
    <dbReference type="NCBI Taxonomy" id="1685480"/>
    <lineage>
        <taxon>Eukaryota</taxon>
        <taxon>Viridiplantae</taxon>
        <taxon>Streptophyta</taxon>
        <taxon>Embryophyta</taxon>
        <taxon>Tracheophyta</taxon>
        <taxon>Spermatophyta</taxon>
        <taxon>Magnoliopsida</taxon>
        <taxon>eudicotyledons</taxon>
        <taxon>Gunneridae</taxon>
        <taxon>Pentapetalae</taxon>
        <taxon>rosids</taxon>
        <taxon>malvids</taxon>
        <taxon>Brassicales</taxon>
        <taxon>Brassicaceae</taxon>
        <taxon>Coluteocarpeae</taxon>
        <taxon>Microthlaspi</taxon>
    </lineage>
</organism>
<dbReference type="Proteomes" id="UP000467841">
    <property type="component" value="Unassembled WGS sequence"/>
</dbReference>
<reference evidence="1" key="1">
    <citation type="submission" date="2020-01" db="EMBL/GenBank/DDBJ databases">
        <authorList>
            <person name="Mishra B."/>
        </authorList>
    </citation>
    <scope>NUCLEOTIDE SEQUENCE [LARGE SCALE GENOMIC DNA]</scope>
</reference>
<name>A0A6D2JMA9_9BRAS</name>
<comment type="caution">
    <text evidence="1">The sequence shown here is derived from an EMBL/GenBank/DDBJ whole genome shotgun (WGS) entry which is preliminary data.</text>
</comment>
<protein>
    <submittedName>
        <fullName evidence="1">Uncharacterized protein</fullName>
    </submittedName>
</protein>
<keyword evidence="2" id="KW-1185">Reference proteome</keyword>
<gene>
    <name evidence="1" type="ORF">MERR_LOCUS27621</name>
</gene>
<accession>A0A6D2JMA9</accession>